<evidence type="ECO:0000256" key="7">
    <source>
        <dbReference type="ARBA" id="ARBA00023237"/>
    </source>
</evidence>
<organism evidence="11 12">
    <name type="scientific">Rhodoferax sediminis</name>
    <dbReference type="NCBI Taxonomy" id="2509614"/>
    <lineage>
        <taxon>Bacteria</taxon>
        <taxon>Pseudomonadati</taxon>
        <taxon>Pseudomonadota</taxon>
        <taxon>Betaproteobacteria</taxon>
        <taxon>Burkholderiales</taxon>
        <taxon>Comamonadaceae</taxon>
        <taxon>Rhodoferax</taxon>
    </lineage>
</organism>
<dbReference type="GO" id="GO:0009279">
    <property type="term" value="C:cell outer membrane"/>
    <property type="evidence" value="ECO:0007669"/>
    <property type="project" value="UniProtKB-SubCell"/>
</dbReference>
<name>A0A515D9C3_9BURK</name>
<evidence type="ECO:0000256" key="9">
    <source>
        <dbReference type="SAM" id="MobiDB-lite"/>
    </source>
</evidence>
<evidence type="ECO:0000313" key="11">
    <source>
        <dbReference type="EMBL" id="QDL37008.1"/>
    </source>
</evidence>
<dbReference type="InterPro" id="IPR039426">
    <property type="entry name" value="TonB-dep_rcpt-like"/>
</dbReference>
<keyword evidence="2 8" id="KW-0813">Transport</keyword>
<evidence type="ECO:0000256" key="4">
    <source>
        <dbReference type="ARBA" id="ARBA00022692"/>
    </source>
</evidence>
<dbReference type="GO" id="GO:0044718">
    <property type="term" value="P:siderophore transmembrane transport"/>
    <property type="evidence" value="ECO:0007669"/>
    <property type="project" value="TreeGrafter"/>
</dbReference>
<dbReference type="PANTHER" id="PTHR30069">
    <property type="entry name" value="TONB-DEPENDENT OUTER MEMBRANE RECEPTOR"/>
    <property type="match status" value="1"/>
</dbReference>
<evidence type="ECO:0000256" key="3">
    <source>
        <dbReference type="ARBA" id="ARBA00022452"/>
    </source>
</evidence>
<keyword evidence="7 8" id="KW-0998">Cell outer membrane</keyword>
<keyword evidence="4 8" id="KW-0812">Transmembrane</keyword>
<dbReference type="OrthoDB" id="98353at2"/>
<evidence type="ECO:0000313" key="12">
    <source>
        <dbReference type="Proteomes" id="UP000316798"/>
    </source>
</evidence>
<dbReference type="EMBL" id="CP035503">
    <property type="protein sequence ID" value="QDL37008.1"/>
    <property type="molecule type" value="Genomic_DNA"/>
</dbReference>
<feature type="compositionally biased region" description="Polar residues" evidence="9">
    <location>
        <begin position="117"/>
        <end position="134"/>
    </location>
</feature>
<keyword evidence="12" id="KW-1185">Reference proteome</keyword>
<dbReference type="PANTHER" id="PTHR30069:SF39">
    <property type="entry name" value="BLL6183 PROTEIN"/>
    <property type="match status" value="1"/>
</dbReference>
<evidence type="ECO:0000256" key="8">
    <source>
        <dbReference type="PROSITE-ProRule" id="PRU01360"/>
    </source>
</evidence>
<dbReference type="PROSITE" id="PS52016">
    <property type="entry name" value="TONB_DEPENDENT_REC_3"/>
    <property type="match status" value="1"/>
</dbReference>
<gene>
    <name evidence="11" type="ORF">EUB48_06710</name>
</gene>
<sequence>MDVEYGGFKDNWDYFLTYNAANSQGYAAQNASQVRQFFGKLGWQDSMTDFDVSLTLADNHFTGNQTLPLSMLDDLRQSYTYPDTNRNQLSFLTVKGSHFLSDDWLIGGTAYFRSSDNSGANSNTQGGPYNTPTCATDRGPADANGNPTAPDGSNCSGSNVFQRLNQDTYGLGLQLTSTQKLMGFDNQMILGFTADLGRGTFSQSAQDGYFTSNRNTVGVDDASQNVLLKTANRYYGVFISDSLQLGPKWTLTGSARYNMDRVTMADQLGTALNGDHSFAHLSPALGLNFKPNPTVVSYIGYTEGMRVPSPIELSCADPQAPCSLPNAFSSDPALQMVVTHTWEIGARIRVSAQTRLQVAAYQTLSDNDINFAADANSPTQGYFANVGTTRRRGIEISSQSTFDHWGLQTAYSYTQATYQSAFALNSPDNSSADANGVIQVSPGNRLANVPSQLLKIRLEYSPDATWKFGANMNYSGRIYSRGNENNLDPNGRVGGYTVFNLDASMHVNKQLEVFARINNLLNRQYANFGVLGANYFSGPGNSYNAAGMPSQFVGVGQPIGAWVGARYNF</sequence>
<dbReference type="KEGG" id="rhf:EUB48_06710"/>
<protein>
    <submittedName>
        <fullName evidence="11">TonB-dependent receptor</fullName>
    </submittedName>
</protein>
<evidence type="ECO:0000256" key="6">
    <source>
        <dbReference type="ARBA" id="ARBA00023136"/>
    </source>
</evidence>
<comment type="similarity">
    <text evidence="8">Belongs to the TonB-dependent receptor family.</text>
</comment>
<feature type="region of interest" description="Disordered" evidence="9">
    <location>
        <begin position="117"/>
        <end position="156"/>
    </location>
</feature>
<evidence type="ECO:0000256" key="2">
    <source>
        <dbReference type="ARBA" id="ARBA00022448"/>
    </source>
</evidence>
<dbReference type="RefSeq" id="WP_142818160.1">
    <property type="nucleotide sequence ID" value="NZ_CP035503.1"/>
</dbReference>
<keyword evidence="6 8" id="KW-0472">Membrane</keyword>
<dbReference type="Proteomes" id="UP000316798">
    <property type="component" value="Chromosome"/>
</dbReference>
<feature type="domain" description="TonB-dependent receptor-like beta-barrel" evidence="10">
    <location>
        <begin position="37"/>
        <end position="520"/>
    </location>
</feature>
<dbReference type="GO" id="GO:0015344">
    <property type="term" value="F:siderophore uptake transmembrane transporter activity"/>
    <property type="evidence" value="ECO:0007669"/>
    <property type="project" value="TreeGrafter"/>
</dbReference>
<dbReference type="Gene3D" id="2.40.170.20">
    <property type="entry name" value="TonB-dependent receptor, beta-barrel domain"/>
    <property type="match status" value="1"/>
</dbReference>
<comment type="subcellular location">
    <subcellularLocation>
        <location evidence="1 8">Cell outer membrane</location>
        <topology evidence="1 8">Multi-pass membrane protein</topology>
    </subcellularLocation>
</comment>
<evidence type="ECO:0000256" key="1">
    <source>
        <dbReference type="ARBA" id="ARBA00004571"/>
    </source>
</evidence>
<dbReference type="AlphaFoldDB" id="A0A515D9C3"/>
<dbReference type="SUPFAM" id="SSF56935">
    <property type="entry name" value="Porins"/>
    <property type="match status" value="1"/>
</dbReference>
<keyword evidence="3 8" id="KW-1134">Transmembrane beta strand</keyword>
<dbReference type="InterPro" id="IPR000531">
    <property type="entry name" value="Beta-barrel_TonB"/>
</dbReference>
<feature type="compositionally biased region" description="Polar residues" evidence="9">
    <location>
        <begin position="145"/>
        <end position="156"/>
    </location>
</feature>
<keyword evidence="5" id="KW-0798">TonB box</keyword>
<proteinExistence type="inferred from homology"/>
<dbReference type="Pfam" id="PF00593">
    <property type="entry name" value="TonB_dep_Rec_b-barrel"/>
    <property type="match status" value="1"/>
</dbReference>
<dbReference type="InterPro" id="IPR036942">
    <property type="entry name" value="Beta-barrel_TonB_sf"/>
</dbReference>
<accession>A0A515D9C3</accession>
<keyword evidence="11" id="KW-0675">Receptor</keyword>
<reference evidence="11 12" key="1">
    <citation type="submission" date="2019-01" db="EMBL/GenBank/DDBJ databases">
        <title>Genomic insights into a novel species Rhodoferax sp.</title>
        <authorList>
            <person name="Jin L."/>
        </authorList>
    </citation>
    <scope>NUCLEOTIDE SEQUENCE [LARGE SCALE GENOMIC DNA]</scope>
    <source>
        <strain evidence="11 12">CHu59-6-5</strain>
    </source>
</reference>
<evidence type="ECO:0000259" key="10">
    <source>
        <dbReference type="Pfam" id="PF00593"/>
    </source>
</evidence>
<evidence type="ECO:0000256" key="5">
    <source>
        <dbReference type="ARBA" id="ARBA00023077"/>
    </source>
</evidence>